<evidence type="ECO:0000256" key="2">
    <source>
        <dbReference type="ARBA" id="ARBA00022475"/>
    </source>
</evidence>
<dbReference type="Gene3D" id="1.20.950.20">
    <property type="entry name" value="Transmembrane di-heme cytochromes, Chain C"/>
    <property type="match status" value="1"/>
</dbReference>
<protein>
    <recommendedName>
        <fullName evidence="8">NarG-like domain-containing protein</fullName>
    </recommendedName>
</protein>
<dbReference type="SUPFAM" id="SSF103501">
    <property type="entry name" value="Respiratory nitrate reductase 1 gamma chain"/>
    <property type="match status" value="1"/>
</dbReference>
<sequence>MKWASAPVPFRIPTTCGQQKSLPCLTQSKIENPSSIFGVIARMALEVFFFRSLFRNLKTQMSGGRLVYGEAKWLWLAGLAFHWSFLIIFVRHFRFFMQDTPSFLKAIEGLDSFLQVGVPLLYMTNVVLLASVTYLFLRRVFIPQVNYISLASDYFPLFLIFGIASSGVLMRYFYKVDIVGMKELTMGLVSLTPVIPQGIGVIFYIHLFLVCILLAYFPLSKLMHIAGVFLSPTRNMVNNSRMVRHGNPWNYPVHVHTYEEYEDDFREKMKKAGI</sequence>
<feature type="transmembrane region" description="Helical" evidence="7">
    <location>
        <begin position="194"/>
        <end position="217"/>
    </location>
</feature>
<evidence type="ECO:0000313" key="10">
    <source>
        <dbReference type="Proteomes" id="UP000574717"/>
    </source>
</evidence>
<feature type="transmembrane region" description="Helical" evidence="7">
    <location>
        <begin position="35"/>
        <end position="54"/>
    </location>
</feature>
<keyword evidence="6 7" id="KW-0472">Membrane</keyword>
<dbReference type="Proteomes" id="UP000574717">
    <property type="component" value="Unassembled WGS sequence"/>
</dbReference>
<reference evidence="9 10" key="1">
    <citation type="journal article" date="2020" name="Front. Microbiol.">
        <title>Single-cell genomics of novel Actinobacteria with the Wood-Ljungdahl pathway discovered in a serpentinizing system.</title>
        <authorList>
            <person name="Merino N."/>
            <person name="Kawai M."/>
            <person name="Boyd E.S."/>
            <person name="Colman D.R."/>
            <person name="McGlynn S.E."/>
            <person name="Nealson K.H."/>
            <person name="Kurokawa K."/>
            <person name="Hongoh Y."/>
        </authorList>
    </citation>
    <scope>NUCLEOTIDE SEQUENCE [LARGE SCALE GENOMIC DNA]</scope>
    <source>
        <strain evidence="9 10">S03</strain>
    </source>
</reference>
<feature type="domain" description="NarG-like" evidence="8">
    <location>
        <begin position="37"/>
        <end position="227"/>
    </location>
</feature>
<comment type="subcellular location">
    <subcellularLocation>
        <location evidence="1">Cell membrane</location>
        <topology evidence="1">Multi-pass membrane protein</topology>
    </subcellularLocation>
</comment>
<dbReference type="InterPro" id="IPR047660">
    <property type="entry name" value="DsrM"/>
</dbReference>
<organism evidence="9 10">
    <name type="scientific">Candidatus Hakubella thermalkaliphila</name>
    <dbReference type="NCBI Taxonomy" id="2754717"/>
    <lineage>
        <taxon>Bacteria</taxon>
        <taxon>Bacillati</taxon>
        <taxon>Actinomycetota</taxon>
        <taxon>Actinomycetota incertae sedis</taxon>
        <taxon>Candidatus Hakubellales</taxon>
        <taxon>Candidatus Hakubellaceae</taxon>
        <taxon>Candidatus Hakubella</taxon>
    </lineage>
</organism>
<keyword evidence="4 7" id="KW-1133">Transmembrane helix</keyword>
<evidence type="ECO:0000313" key="9">
    <source>
        <dbReference type="EMBL" id="GFP20444.1"/>
    </source>
</evidence>
<proteinExistence type="predicted"/>
<evidence type="ECO:0000256" key="4">
    <source>
        <dbReference type="ARBA" id="ARBA00022989"/>
    </source>
</evidence>
<gene>
    <name evidence="9" type="ORF">HKBW3S03_01947</name>
</gene>
<feature type="transmembrane region" description="Helical" evidence="7">
    <location>
        <begin position="113"/>
        <end position="137"/>
    </location>
</feature>
<evidence type="ECO:0000256" key="7">
    <source>
        <dbReference type="SAM" id="Phobius"/>
    </source>
</evidence>
<feature type="non-terminal residue" evidence="9">
    <location>
        <position position="274"/>
    </location>
</feature>
<dbReference type="GO" id="GO:0005886">
    <property type="term" value="C:plasma membrane"/>
    <property type="evidence" value="ECO:0007669"/>
    <property type="project" value="UniProtKB-SubCell"/>
</dbReference>
<keyword evidence="5" id="KW-0560">Oxidoreductase</keyword>
<dbReference type="NCBIfam" id="NF038037">
    <property type="entry name" value="cytob_DsrM"/>
    <property type="match status" value="1"/>
</dbReference>
<dbReference type="EMBL" id="BLRU01000434">
    <property type="protein sequence ID" value="GFP20444.1"/>
    <property type="molecule type" value="Genomic_DNA"/>
</dbReference>
<dbReference type="AlphaFoldDB" id="A0A6V8NM54"/>
<evidence type="ECO:0000256" key="1">
    <source>
        <dbReference type="ARBA" id="ARBA00004651"/>
    </source>
</evidence>
<dbReference type="Pfam" id="PF02665">
    <property type="entry name" value="Nitrate_red_gam"/>
    <property type="match status" value="1"/>
</dbReference>
<evidence type="ECO:0000259" key="8">
    <source>
        <dbReference type="Pfam" id="PF02665"/>
    </source>
</evidence>
<evidence type="ECO:0000256" key="6">
    <source>
        <dbReference type="ARBA" id="ARBA00023136"/>
    </source>
</evidence>
<dbReference type="InterPro" id="IPR036197">
    <property type="entry name" value="NarG-like_sf"/>
</dbReference>
<feature type="transmembrane region" description="Helical" evidence="7">
    <location>
        <begin position="157"/>
        <end position="174"/>
    </location>
</feature>
<feature type="transmembrane region" description="Helical" evidence="7">
    <location>
        <begin position="74"/>
        <end position="93"/>
    </location>
</feature>
<name>A0A6V8NM54_9ACTN</name>
<dbReference type="InterPro" id="IPR023234">
    <property type="entry name" value="NarG-like_domain"/>
</dbReference>
<comment type="caution">
    <text evidence="9">The sequence shown here is derived from an EMBL/GenBank/DDBJ whole genome shotgun (WGS) entry which is preliminary data.</text>
</comment>
<keyword evidence="3 7" id="KW-0812">Transmembrane</keyword>
<evidence type="ECO:0000256" key="5">
    <source>
        <dbReference type="ARBA" id="ARBA00023002"/>
    </source>
</evidence>
<keyword evidence="2" id="KW-1003">Cell membrane</keyword>
<accession>A0A6V8NM54</accession>
<evidence type="ECO:0000256" key="3">
    <source>
        <dbReference type="ARBA" id="ARBA00022692"/>
    </source>
</evidence>
<dbReference type="GO" id="GO:0016491">
    <property type="term" value="F:oxidoreductase activity"/>
    <property type="evidence" value="ECO:0007669"/>
    <property type="project" value="UniProtKB-KW"/>
</dbReference>